<name>A0ABS2IIS9_9GAMM</name>
<reference evidence="5 6" key="1">
    <citation type="submission" date="2021-02" db="EMBL/GenBank/DDBJ databases">
        <authorList>
            <person name="Lee D.-H."/>
        </authorList>
    </citation>
    <scope>NUCLEOTIDE SEQUENCE [LARGE SCALE GENOMIC DNA]</scope>
    <source>
        <strain evidence="5 6">UL073</strain>
    </source>
</reference>
<dbReference type="InterPro" id="IPR016032">
    <property type="entry name" value="Sig_transdc_resp-reg_C-effctor"/>
</dbReference>
<dbReference type="InterPro" id="IPR011990">
    <property type="entry name" value="TPR-like_helical_dom_sf"/>
</dbReference>
<feature type="domain" description="HTH luxR-type" evidence="4">
    <location>
        <begin position="811"/>
        <end position="876"/>
    </location>
</feature>
<evidence type="ECO:0000313" key="6">
    <source>
        <dbReference type="Proteomes" id="UP000717995"/>
    </source>
</evidence>
<dbReference type="PROSITE" id="PS00622">
    <property type="entry name" value="HTH_LUXR_1"/>
    <property type="match status" value="1"/>
</dbReference>
<evidence type="ECO:0000256" key="1">
    <source>
        <dbReference type="ARBA" id="ARBA00023015"/>
    </source>
</evidence>
<dbReference type="InterPro" id="IPR059106">
    <property type="entry name" value="WHD_MalT"/>
</dbReference>
<dbReference type="InterPro" id="IPR036388">
    <property type="entry name" value="WH-like_DNA-bd_sf"/>
</dbReference>
<dbReference type="Gene3D" id="3.40.50.300">
    <property type="entry name" value="P-loop containing nucleotide triphosphate hydrolases"/>
    <property type="match status" value="1"/>
</dbReference>
<keyword evidence="6" id="KW-1185">Reference proteome</keyword>
<accession>A0ABS2IIS9</accession>
<dbReference type="InterPro" id="IPR000792">
    <property type="entry name" value="Tscrpt_reg_LuxR_C"/>
</dbReference>
<sequence>MSQPPINPSKLRPPMPPVAAIARPALLQRLHDGAARGCLLSLLSAPLGYGKSTLLAQYAASLGSPWAWLRCDAGDNQPLRLLTHLLQALQLPIPDRKLSPADEPQLWARILADLEQHRDGLTLFLDDLHLLRARPACRYLDELLHFAPPGLHLVAAGRGLPALAFSHLRRDQRLQLLEAADLALDNAQINELAAARGLSLDSDTVYLLRAGSEGWISGVLFGLAAYAEQQPNLRAIARQASTYIADFLTEEVLRGLSPALLTFLERTSVVRSFAPELAALLGGQGETLELLRRLQRDDLFLQHSGDQRLGYRYHPALRRACYHRLRQRDPDGLLRLHRQAADWLLEQRCYSEAIYQLGRARDYNALLAAVDQHSFDLLREGRVDALVEFLGDIPGQSADHFTLAITEASTVIATNDIQSARACLLRLQRLLRQQEAPLHRPERAHQTLAFLRSRLAVLGGNLGHGIQLVGNALQRFPQRNAASAVLLFNRASCQFALGRLGEAWHDANLALGELEALNFRGYTNSVHLLLGQIELARGQAPQAAQRFLALDQALPSNAPRSFYDLYQHLGIGLALQQQNRLEQAAQRFGQAEVIALDVIHCAALPWVFHHQACLLAARDELPAARAAWDEARRLARQFQLFALYRLAGAWRARLAVREHDEDFILAWLQEWHWCRRHYGVELQPEEWLAYAWVQRHLGQHAIAARIVANLHGLADSEDNHLLQLDLHLLDATLQQDQGARDGLRDSLEQALQLAIAHGLSQLLHHEGRALHEALRQLVDPQQRRQHNLPPLPPREQLQPLLRELFGAAGEPQPLLEALTRREQDVLRRMARGQSNQQIAEGLFISLSTVKTHINNLFRKLDVSDREAALQAARALKLLD</sequence>
<dbReference type="RefSeq" id="WP_205350135.1">
    <property type="nucleotide sequence ID" value="NZ_JAFEUP010000006.1"/>
</dbReference>
<proteinExistence type="predicted"/>
<dbReference type="SUPFAM" id="SSF46894">
    <property type="entry name" value="C-terminal effector domain of the bipartite response regulators"/>
    <property type="match status" value="1"/>
</dbReference>
<dbReference type="InterPro" id="IPR049945">
    <property type="entry name" value="AAA_22"/>
</dbReference>
<comment type="caution">
    <text evidence="5">The sequence shown here is derived from an EMBL/GenBank/DDBJ whole genome shotgun (WGS) entry which is preliminary data.</text>
</comment>
<keyword evidence="3" id="KW-0804">Transcription</keyword>
<dbReference type="SMART" id="SM00421">
    <property type="entry name" value="HTH_LUXR"/>
    <property type="match status" value="1"/>
</dbReference>
<organism evidence="5 6">
    <name type="scientific">Zestomonas insulae</name>
    <dbReference type="NCBI Taxonomy" id="2809017"/>
    <lineage>
        <taxon>Bacteria</taxon>
        <taxon>Pseudomonadati</taxon>
        <taxon>Pseudomonadota</taxon>
        <taxon>Gammaproteobacteria</taxon>
        <taxon>Pseudomonadales</taxon>
        <taxon>Pseudomonadaceae</taxon>
        <taxon>Zestomonas</taxon>
    </lineage>
</organism>
<dbReference type="PRINTS" id="PR00038">
    <property type="entry name" value="HTHLUXR"/>
</dbReference>
<keyword evidence="1" id="KW-0805">Transcription regulation</keyword>
<evidence type="ECO:0000256" key="3">
    <source>
        <dbReference type="ARBA" id="ARBA00023163"/>
    </source>
</evidence>
<dbReference type="Proteomes" id="UP000717995">
    <property type="component" value="Unassembled WGS sequence"/>
</dbReference>
<gene>
    <name evidence="5" type="ORF">JQX08_19760</name>
</gene>
<dbReference type="EMBL" id="JAFEUP010000006">
    <property type="protein sequence ID" value="MBM7062959.1"/>
    <property type="molecule type" value="Genomic_DNA"/>
</dbReference>
<dbReference type="Pfam" id="PF25873">
    <property type="entry name" value="WHD_MalT"/>
    <property type="match status" value="1"/>
</dbReference>
<evidence type="ECO:0000259" key="4">
    <source>
        <dbReference type="PROSITE" id="PS50043"/>
    </source>
</evidence>
<dbReference type="SUPFAM" id="SSF52540">
    <property type="entry name" value="P-loop containing nucleoside triphosphate hydrolases"/>
    <property type="match status" value="1"/>
</dbReference>
<dbReference type="PANTHER" id="PTHR44688">
    <property type="entry name" value="DNA-BINDING TRANSCRIPTIONAL ACTIVATOR DEVR_DOSR"/>
    <property type="match status" value="1"/>
</dbReference>
<dbReference type="PROSITE" id="PS50043">
    <property type="entry name" value="HTH_LUXR_2"/>
    <property type="match status" value="1"/>
</dbReference>
<dbReference type="Gene3D" id="1.10.10.10">
    <property type="entry name" value="Winged helix-like DNA-binding domain superfamily/Winged helix DNA-binding domain"/>
    <property type="match status" value="1"/>
</dbReference>
<dbReference type="Pfam" id="PF00196">
    <property type="entry name" value="GerE"/>
    <property type="match status" value="1"/>
</dbReference>
<dbReference type="InterPro" id="IPR027417">
    <property type="entry name" value="P-loop_NTPase"/>
</dbReference>
<evidence type="ECO:0000256" key="2">
    <source>
        <dbReference type="ARBA" id="ARBA00023125"/>
    </source>
</evidence>
<dbReference type="CDD" id="cd06170">
    <property type="entry name" value="LuxR_C_like"/>
    <property type="match status" value="1"/>
</dbReference>
<keyword evidence="2" id="KW-0238">DNA-binding</keyword>
<dbReference type="Gene3D" id="1.25.40.10">
    <property type="entry name" value="Tetratricopeptide repeat domain"/>
    <property type="match status" value="1"/>
</dbReference>
<evidence type="ECO:0000313" key="5">
    <source>
        <dbReference type="EMBL" id="MBM7062959.1"/>
    </source>
</evidence>
<dbReference type="SUPFAM" id="SSF48452">
    <property type="entry name" value="TPR-like"/>
    <property type="match status" value="1"/>
</dbReference>
<dbReference type="Pfam" id="PF13401">
    <property type="entry name" value="AAA_22"/>
    <property type="match status" value="1"/>
</dbReference>
<dbReference type="PANTHER" id="PTHR44688:SF16">
    <property type="entry name" value="DNA-BINDING TRANSCRIPTIONAL ACTIVATOR DEVR_DOSR"/>
    <property type="match status" value="1"/>
</dbReference>
<protein>
    <recommendedName>
        <fullName evidence="4">HTH luxR-type domain-containing protein</fullName>
    </recommendedName>
</protein>